<dbReference type="PANTHER" id="PTHR12934">
    <property type="entry name" value="50S RIBOSOMAL PROTEIN L15"/>
    <property type="match status" value="1"/>
</dbReference>
<feature type="domain" description="Large ribosomal subunit protein uL15/eL18" evidence="6">
    <location>
        <begin position="84"/>
        <end position="143"/>
    </location>
</feature>
<dbReference type="PANTHER" id="PTHR12934:SF11">
    <property type="entry name" value="LARGE RIBOSOMAL SUBUNIT PROTEIN UL15M"/>
    <property type="match status" value="1"/>
</dbReference>
<evidence type="ECO:0000313" key="8">
    <source>
        <dbReference type="Proteomes" id="UP000246104"/>
    </source>
</evidence>
<dbReference type="InterPro" id="IPR021131">
    <property type="entry name" value="Ribosomal_uL15/eL18"/>
</dbReference>
<dbReference type="GO" id="GO:0006412">
    <property type="term" value="P:translation"/>
    <property type="evidence" value="ECO:0007669"/>
    <property type="project" value="UniProtKB-UniRule"/>
</dbReference>
<dbReference type="Gene3D" id="3.100.10.10">
    <property type="match status" value="1"/>
</dbReference>
<dbReference type="InterPro" id="IPR036227">
    <property type="entry name" value="Ribosomal_uL15/eL18_sf"/>
</dbReference>
<proteinExistence type="inferred from homology"/>
<evidence type="ECO:0000256" key="1">
    <source>
        <dbReference type="ARBA" id="ARBA00007320"/>
    </source>
</evidence>
<evidence type="ECO:0000256" key="4">
    <source>
        <dbReference type="HAMAP-Rule" id="MF_01341"/>
    </source>
</evidence>
<feature type="compositionally biased region" description="Gly residues" evidence="5">
    <location>
        <begin position="18"/>
        <end position="29"/>
    </location>
</feature>
<comment type="caution">
    <text evidence="7">The sequence shown here is derived from an EMBL/GenBank/DDBJ whole genome shotgun (WGS) entry which is preliminary data.</text>
</comment>
<evidence type="ECO:0000259" key="6">
    <source>
        <dbReference type="Pfam" id="PF00828"/>
    </source>
</evidence>
<dbReference type="EMBL" id="PSRQ01000045">
    <property type="protein sequence ID" value="PWU23133.1"/>
    <property type="molecule type" value="Genomic_DNA"/>
</dbReference>
<evidence type="ECO:0000256" key="5">
    <source>
        <dbReference type="SAM" id="MobiDB-lite"/>
    </source>
</evidence>
<feature type="region of interest" description="Disordered" evidence="5">
    <location>
        <begin position="1"/>
        <end position="38"/>
    </location>
</feature>
<dbReference type="InterPro" id="IPR030878">
    <property type="entry name" value="Ribosomal_uL15"/>
</dbReference>
<gene>
    <name evidence="4 7" type="primary">rplO</name>
    <name evidence="7" type="ORF">C5B42_04070</name>
</gene>
<protein>
    <recommendedName>
        <fullName evidence="4">Large ribosomal subunit protein uL15</fullName>
    </recommendedName>
</protein>
<evidence type="ECO:0000256" key="3">
    <source>
        <dbReference type="ARBA" id="ARBA00023274"/>
    </source>
</evidence>
<evidence type="ECO:0000313" key="7">
    <source>
        <dbReference type="EMBL" id="PWU23133.1"/>
    </source>
</evidence>
<evidence type="ECO:0000256" key="2">
    <source>
        <dbReference type="ARBA" id="ARBA00022980"/>
    </source>
</evidence>
<name>A0A317JQY7_9BACT</name>
<keyword evidence="3 4" id="KW-0687">Ribonucleoprotein</keyword>
<sequence>MLHTLPKVTTNKDKRLGRGFGSGVGGHTVGRGTKGHRARQGKVTPLWFEGGQLPLIRRLPFMRGKARFQSLKPLTQEVQVEKLALLNGQAVTVETLFAAKLIRNMHTPVKVIGKGKVENVGEVRGVAMSASARVQIEKAGGKIA</sequence>
<dbReference type="InterPro" id="IPR005749">
    <property type="entry name" value="Ribosomal_uL15_bac-type"/>
</dbReference>
<keyword evidence="2 4" id="KW-0689">Ribosomal protein</keyword>
<dbReference type="HAMAP" id="MF_01341">
    <property type="entry name" value="Ribosomal_uL15"/>
    <property type="match status" value="1"/>
</dbReference>
<comment type="subunit">
    <text evidence="4">Part of the 50S ribosomal subunit.</text>
</comment>
<keyword evidence="4" id="KW-0694">RNA-binding</keyword>
<keyword evidence="4" id="KW-0699">rRNA-binding</keyword>
<dbReference type="GO" id="GO:0022625">
    <property type="term" value="C:cytosolic large ribosomal subunit"/>
    <property type="evidence" value="ECO:0007669"/>
    <property type="project" value="TreeGrafter"/>
</dbReference>
<dbReference type="Pfam" id="PF00828">
    <property type="entry name" value="Ribosomal_L27A"/>
    <property type="match status" value="1"/>
</dbReference>
<dbReference type="AlphaFoldDB" id="A0A317JQY7"/>
<accession>A0A317JQY7</accession>
<comment type="similarity">
    <text evidence="1 4">Belongs to the universal ribosomal protein uL15 family.</text>
</comment>
<dbReference type="NCBIfam" id="TIGR01071">
    <property type="entry name" value="rplO_bact"/>
    <property type="match status" value="1"/>
</dbReference>
<dbReference type="Proteomes" id="UP000246104">
    <property type="component" value="Unassembled WGS sequence"/>
</dbReference>
<reference evidence="7 8" key="1">
    <citation type="submission" date="2018-02" db="EMBL/GenBank/DDBJ databases">
        <title>Genomic Reconstructions from Amazon Rainforest and Pasture Soil Reveal Novel Insights into the Physiology of Candidate Phyla in Tropical Sites.</title>
        <authorList>
            <person name="Kroeger M.E."/>
            <person name="Delmont T."/>
            <person name="Eren A.M."/>
            <person name="Guo J."/>
            <person name="Meyer K.M."/>
            <person name="Khan K."/>
            <person name="Rodrigues J.L.M."/>
            <person name="Bohannan B.J.M."/>
            <person name="Tringe S."/>
            <person name="Borges C.D."/>
            <person name="Tiedje J."/>
            <person name="Tsai S.M."/>
            <person name="Nusslein K."/>
        </authorList>
    </citation>
    <scope>NUCLEOTIDE SEQUENCE [LARGE SCALE GENOMIC DNA]</scope>
    <source>
        <strain evidence="7">Amazon FNV 2010 28 9</strain>
    </source>
</reference>
<dbReference type="GO" id="GO:0019843">
    <property type="term" value="F:rRNA binding"/>
    <property type="evidence" value="ECO:0007669"/>
    <property type="project" value="UniProtKB-UniRule"/>
</dbReference>
<dbReference type="GO" id="GO:0003735">
    <property type="term" value="F:structural constituent of ribosome"/>
    <property type="evidence" value="ECO:0007669"/>
    <property type="project" value="InterPro"/>
</dbReference>
<organism evidence="7 8">
    <name type="scientific">Candidatus Cerribacteria bacterium 'Amazon FNV 2010 28 9'</name>
    <dbReference type="NCBI Taxonomy" id="2081795"/>
    <lineage>
        <taxon>Bacteria</taxon>
        <taxon>Candidatus Cerribacteria</taxon>
    </lineage>
</organism>
<comment type="function">
    <text evidence="4">Binds to the 23S rRNA.</text>
</comment>
<dbReference type="SUPFAM" id="SSF52080">
    <property type="entry name" value="Ribosomal proteins L15p and L18e"/>
    <property type="match status" value="1"/>
</dbReference>